<keyword evidence="1" id="KW-0496">Mitochondrion</keyword>
<reference evidence="1" key="1">
    <citation type="journal article" date="2019" name="Genome Biol. Evol.">
        <title>Evidence of extensive intraspecific noncoding reshuffling in a 169-kb mitochondrial genome of a basidiomycetous fungus.</title>
        <authorList>
            <person name="Lee H.H."/>
            <person name="Ke H.M."/>
            <person name="Lin C.I."/>
            <person name="Lee T.J."/>
            <person name="Chung C.L."/>
            <person name="Tsai I.J."/>
        </authorList>
    </citation>
    <scope>NUCLEOTIDE SEQUENCE</scope>
    <source>
        <strain evidence="1">BCRC 35384</strain>
    </source>
</reference>
<name>A0A5B9R911_9AGAM</name>
<gene>
    <name evidence="1" type="ORF">PPIT_000067</name>
</gene>
<accession>A0A5B9R911</accession>
<sequence>MRYLSINSNDSLLPVDIQGAGPALPKFKCGVRHTQGTVVSQNLMKLLYSENSKETTPQNINSYLISQQKNLLLSQISDSAEWHTINYKILNSNINKVLLESIKELEKLHRNFIYCNR</sequence>
<geneLocation type="mitochondrion" evidence="1"/>
<organism evidence="1">
    <name type="scientific">Porodaedalea pini</name>
    <dbReference type="NCBI Taxonomy" id="108901"/>
    <lineage>
        <taxon>Eukaryota</taxon>
        <taxon>Fungi</taxon>
        <taxon>Dikarya</taxon>
        <taxon>Basidiomycota</taxon>
        <taxon>Agaricomycotina</taxon>
        <taxon>Agaricomycetes</taxon>
        <taxon>Hymenochaetales</taxon>
        <taxon>Hymenochaetaceae</taxon>
        <taxon>Porodaedalea</taxon>
    </lineage>
</organism>
<reference evidence="1" key="2">
    <citation type="submission" date="2019-03" db="EMBL/GenBank/DDBJ databases">
        <authorList>
            <person name="Lee H.-H."/>
            <person name="Tsai I.J."/>
        </authorList>
    </citation>
    <scope>NUCLEOTIDE SEQUENCE</scope>
    <source>
        <strain evidence="1">BCRC 35384</strain>
    </source>
</reference>
<dbReference type="AlphaFoldDB" id="A0A5B9R911"/>
<evidence type="ECO:0000313" key="1">
    <source>
        <dbReference type="EMBL" id="QEG56948.1"/>
    </source>
</evidence>
<protein>
    <submittedName>
        <fullName evidence="1">Uncharacterized protein</fullName>
    </submittedName>
</protein>
<dbReference type="EMBL" id="MK623257">
    <property type="protein sequence ID" value="QEG56948.1"/>
    <property type="molecule type" value="Genomic_DNA"/>
</dbReference>
<proteinExistence type="predicted"/>